<reference evidence="5 6" key="1">
    <citation type="submission" date="2019-09" db="EMBL/GenBank/DDBJ databases">
        <authorList>
            <person name="Depoorter E."/>
        </authorList>
    </citation>
    <scope>NUCLEOTIDE SEQUENCE [LARGE SCALE GENOMIC DNA]</scope>
    <source>
        <strain evidence="5">LMG 23254</strain>
    </source>
</reference>
<keyword evidence="2" id="KW-0238">DNA-binding</keyword>
<dbReference type="InterPro" id="IPR009057">
    <property type="entry name" value="Homeodomain-like_sf"/>
</dbReference>
<dbReference type="AlphaFoldDB" id="A0A6P2K0E7"/>
<dbReference type="InterPro" id="IPR032687">
    <property type="entry name" value="AraC-type_N"/>
</dbReference>
<dbReference type="EMBL" id="CABVPW010000009">
    <property type="protein sequence ID" value="VWB48898.1"/>
    <property type="molecule type" value="Genomic_DNA"/>
</dbReference>
<dbReference type="PANTHER" id="PTHR47894">
    <property type="entry name" value="HTH-TYPE TRANSCRIPTIONAL REGULATOR GADX"/>
    <property type="match status" value="1"/>
</dbReference>
<dbReference type="PANTHER" id="PTHR47894:SF1">
    <property type="entry name" value="HTH-TYPE TRANSCRIPTIONAL REGULATOR VQSM"/>
    <property type="match status" value="1"/>
</dbReference>
<dbReference type="GO" id="GO:0003700">
    <property type="term" value="F:DNA-binding transcription factor activity"/>
    <property type="evidence" value="ECO:0007669"/>
    <property type="project" value="InterPro"/>
</dbReference>
<dbReference type="GO" id="GO:0000976">
    <property type="term" value="F:transcription cis-regulatory region binding"/>
    <property type="evidence" value="ECO:0007669"/>
    <property type="project" value="TreeGrafter"/>
</dbReference>
<dbReference type="Gene3D" id="1.10.10.60">
    <property type="entry name" value="Homeodomain-like"/>
    <property type="match status" value="1"/>
</dbReference>
<gene>
    <name evidence="5" type="ORF">BLA23254_02210</name>
</gene>
<dbReference type="Proteomes" id="UP000494218">
    <property type="component" value="Unassembled WGS sequence"/>
</dbReference>
<evidence type="ECO:0000313" key="6">
    <source>
        <dbReference type="Proteomes" id="UP000494218"/>
    </source>
</evidence>
<dbReference type="Pfam" id="PF12833">
    <property type="entry name" value="HTH_18"/>
    <property type="match status" value="1"/>
</dbReference>
<evidence type="ECO:0000259" key="4">
    <source>
        <dbReference type="PROSITE" id="PS01124"/>
    </source>
</evidence>
<dbReference type="PRINTS" id="PR00032">
    <property type="entry name" value="HTHARAC"/>
</dbReference>
<evidence type="ECO:0000313" key="5">
    <source>
        <dbReference type="EMBL" id="VWB48898.1"/>
    </source>
</evidence>
<proteinExistence type="predicted"/>
<sequence>MPTDSHTIPVSLLLGTLAGAREQGKLSDTMLAAVLEASGIDNALLADPGARITAKQYGLLLRQSIEALNDECIGFLSHPMRPGSFALVIRSALGAPTLEIAMRRAAHTFRLLQHDVALHCAREGALAGFTLQFARDDVARRHIAHDMLMRVFWHMLAWLTGKRLPPQRADFSYASSPWDAFHTIMFPCRVQFDRPRSAVWFDAAALDAPVRRDEAALRTLIRHAPENFVLPQPSDYATRAHVRAVLLQSEPEWPDMDAVARRLCMSISTLQRRLAVEGITFQTLKDQLRRDLAIERLSSGSTPIAELAAQLGFADTTAFNRAFKVWTGGTPGSYRRRE</sequence>
<dbReference type="InterPro" id="IPR018060">
    <property type="entry name" value="HTH_AraC"/>
</dbReference>
<dbReference type="SMART" id="SM00342">
    <property type="entry name" value="HTH_ARAC"/>
    <property type="match status" value="1"/>
</dbReference>
<evidence type="ECO:0000256" key="3">
    <source>
        <dbReference type="ARBA" id="ARBA00023163"/>
    </source>
</evidence>
<organism evidence="5 6">
    <name type="scientific">Burkholderia lata (strain ATCC 17760 / DSM 23089 / LMG 22485 / NCIMB 9086 / R18194 / 383)</name>
    <dbReference type="NCBI Taxonomy" id="482957"/>
    <lineage>
        <taxon>Bacteria</taxon>
        <taxon>Pseudomonadati</taxon>
        <taxon>Pseudomonadota</taxon>
        <taxon>Betaproteobacteria</taxon>
        <taxon>Burkholderiales</taxon>
        <taxon>Burkholderiaceae</taxon>
        <taxon>Burkholderia</taxon>
        <taxon>Burkholderia cepacia complex</taxon>
    </lineage>
</organism>
<name>A0A6P2K0E7_BURL3</name>
<accession>A0A6P2K0E7</accession>
<evidence type="ECO:0000256" key="1">
    <source>
        <dbReference type="ARBA" id="ARBA00023015"/>
    </source>
</evidence>
<keyword evidence="3" id="KW-0804">Transcription</keyword>
<dbReference type="SUPFAM" id="SSF46689">
    <property type="entry name" value="Homeodomain-like"/>
    <property type="match status" value="1"/>
</dbReference>
<feature type="domain" description="HTH araC/xylS-type" evidence="4">
    <location>
        <begin position="240"/>
        <end position="337"/>
    </location>
</feature>
<dbReference type="InterPro" id="IPR020449">
    <property type="entry name" value="Tscrpt_reg_AraC-type_HTH"/>
</dbReference>
<protein>
    <submittedName>
        <fullName evidence="5">AraC family transcriptional regulator</fullName>
    </submittedName>
</protein>
<keyword evidence="1" id="KW-0805">Transcription regulation</keyword>
<dbReference type="Pfam" id="PF12625">
    <property type="entry name" value="Arabinose_bd"/>
    <property type="match status" value="1"/>
</dbReference>
<dbReference type="PROSITE" id="PS01124">
    <property type="entry name" value="HTH_ARAC_FAMILY_2"/>
    <property type="match status" value="1"/>
</dbReference>
<dbReference type="GO" id="GO:0005829">
    <property type="term" value="C:cytosol"/>
    <property type="evidence" value="ECO:0007669"/>
    <property type="project" value="TreeGrafter"/>
</dbReference>
<evidence type="ECO:0000256" key="2">
    <source>
        <dbReference type="ARBA" id="ARBA00023125"/>
    </source>
</evidence>